<protein>
    <submittedName>
        <fullName evidence="1">Uncharacterized protein</fullName>
    </submittedName>
</protein>
<proteinExistence type="predicted"/>
<comment type="caution">
    <text evidence="1">The sequence shown here is derived from an EMBL/GenBank/DDBJ whole genome shotgun (WGS) entry which is preliminary data.</text>
</comment>
<gene>
    <name evidence="1" type="ORF">dsat_2767</name>
</gene>
<sequence length="149" mass="16978">MNIENPYLALYDASGALKGVLVSPEMWTALEPHALKILGETETEPELPEPMADLETLLSFWDFKYPYSAEARCETCGAATTDWRADEPRKFRLATATLAGMVTLTCSHCKTRIIHRHFKDRVTVETKPYCEQKDPKLNAVYGDKRQYFT</sequence>
<name>S7TD51_9BACT</name>
<dbReference type="EMBL" id="ATHI01000010">
    <property type="protein sequence ID" value="EPR34485.1"/>
    <property type="molecule type" value="Genomic_DNA"/>
</dbReference>
<evidence type="ECO:0000313" key="2">
    <source>
        <dbReference type="Proteomes" id="UP000014975"/>
    </source>
</evidence>
<dbReference type="Proteomes" id="UP000014975">
    <property type="component" value="Unassembled WGS sequence"/>
</dbReference>
<evidence type="ECO:0000313" key="1">
    <source>
        <dbReference type="EMBL" id="EPR34485.1"/>
    </source>
</evidence>
<dbReference type="OrthoDB" id="5471202at2"/>
<dbReference type="eggNOG" id="ENOG503404B">
    <property type="taxonomic scope" value="Bacteria"/>
</dbReference>
<keyword evidence="2" id="KW-1185">Reference proteome</keyword>
<dbReference type="PATRIC" id="fig|1121439.3.peg.1171"/>
<dbReference type="STRING" id="1121439.dsat_2767"/>
<organism evidence="1 2">
    <name type="scientific">Alkalidesulfovibrio alkalitolerans DSM 16529</name>
    <dbReference type="NCBI Taxonomy" id="1121439"/>
    <lineage>
        <taxon>Bacteria</taxon>
        <taxon>Pseudomonadati</taxon>
        <taxon>Thermodesulfobacteriota</taxon>
        <taxon>Desulfovibrionia</taxon>
        <taxon>Desulfovibrionales</taxon>
        <taxon>Desulfovibrionaceae</taxon>
        <taxon>Alkalidesulfovibrio</taxon>
    </lineage>
</organism>
<dbReference type="RefSeq" id="WP_020886651.1">
    <property type="nucleotide sequence ID" value="NZ_ATHI01000010.1"/>
</dbReference>
<reference evidence="1 2" key="1">
    <citation type="journal article" date="2013" name="Genome Announc.">
        <title>Draft genome sequences for three mercury-methylating, sulfate-reducing bacteria.</title>
        <authorList>
            <person name="Brown S.D."/>
            <person name="Hurt R.A.Jr."/>
            <person name="Gilmour C.C."/>
            <person name="Elias D.A."/>
        </authorList>
    </citation>
    <scope>NUCLEOTIDE SEQUENCE [LARGE SCALE GENOMIC DNA]</scope>
    <source>
        <strain evidence="1 2">DSM 16529</strain>
    </source>
</reference>
<dbReference type="AlphaFoldDB" id="S7TD51"/>
<accession>S7TD51</accession>